<reference evidence="2 3" key="1">
    <citation type="submission" date="2024-02" db="EMBL/GenBank/DDBJ databases">
        <title>Lysobacter Genome Sequencing and Mining.</title>
        <authorList>
            <person name="Bierman J."/>
            <person name="Walker M.C."/>
        </authorList>
    </citation>
    <scope>NUCLEOTIDE SEQUENCE [LARGE SCALE GENOMIC DNA]</scope>
    <source>
        <strain evidence="2 3">PB6250</strain>
    </source>
</reference>
<dbReference type="RefSeq" id="WP_336131503.1">
    <property type="nucleotide sequence ID" value="NZ_JBANDL010000002.1"/>
</dbReference>
<accession>A0ABU8D0V3</accession>
<feature type="signal peptide" evidence="1">
    <location>
        <begin position="1"/>
        <end position="21"/>
    </location>
</feature>
<sequence>MISARMLVATALAVCGFQASAQAPVITSQWEAASVNIGFHDSVSACIFSSIGASNTWNRVGVDLHLQTDSLASHPRVDEQTQAYNYSHITVEDDAQLLPGALMEARIMTNSQTGTILNADIFVDRRHMNQTQGLFQFSCDTGSSVPPDKYDWESAILHEFGHIVGFQHTYDQTGCSMYKTLKEGESRRVLCEAEKQEYIRAYGLTFRIMALENVAGPQGANIPARVFYKGTPVFPVRRETKIVECASGWECSDYIGTYTAQTPSPLTFYFRCTNTTPLPTATFRWRTTLIDANGMKTNSVDHTSTCTTPPGAIQTDSADPVGGNRIIITQ</sequence>
<evidence type="ECO:0000256" key="1">
    <source>
        <dbReference type="SAM" id="SignalP"/>
    </source>
</evidence>
<dbReference type="SUPFAM" id="SSF55486">
    <property type="entry name" value="Metalloproteases ('zincins'), catalytic domain"/>
    <property type="match status" value="1"/>
</dbReference>
<evidence type="ECO:0000313" key="2">
    <source>
        <dbReference type="EMBL" id="MEI2454616.1"/>
    </source>
</evidence>
<evidence type="ECO:0000313" key="3">
    <source>
        <dbReference type="Proteomes" id="UP001387215"/>
    </source>
</evidence>
<keyword evidence="3" id="KW-1185">Reference proteome</keyword>
<protein>
    <recommendedName>
        <fullName evidence="4">Peptidase metallopeptidase domain-containing protein</fullName>
    </recommendedName>
</protein>
<organism evidence="2 3">
    <name type="scientific">Lysobacter firmicutimachus</name>
    <dbReference type="NCBI Taxonomy" id="1792846"/>
    <lineage>
        <taxon>Bacteria</taxon>
        <taxon>Pseudomonadati</taxon>
        <taxon>Pseudomonadota</taxon>
        <taxon>Gammaproteobacteria</taxon>
        <taxon>Lysobacterales</taxon>
        <taxon>Lysobacteraceae</taxon>
        <taxon>Lysobacter</taxon>
    </lineage>
</organism>
<gene>
    <name evidence="2" type="ORF">V2J18_07990</name>
</gene>
<comment type="caution">
    <text evidence="2">The sequence shown here is derived from an EMBL/GenBank/DDBJ whole genome shotgun (WGS) entry which is preliminary data.</text>
</comment>
<feature type="chain" id="PRO_5046159430" description="Peptidase metallopeptidase domain-containing protein" evidence="1">
    <location>
        <begin position="22"/>
        <end position="330"/>
    </location>
</feature>
<proteinExistence type="predicted"/>
<name>A0ABU8D0V3_9GAMM</name>
<dbReference type="Gene3D" id="3.40.390.10">
    <property type="entry name" value="Collagenase (Catalytic Domain)"/>
    <property type="match status" value="1"/>
</dbReference>
<evidence type="ECO:0008006" key="4">
    <source>
        <dbReference type="Google" id="ProtNLM"/>
    </source>
</evidence>
<dbReference type="InterPro" id="IPR024079">
    <property type="entry name" value="MetalloPept_cat_dom_sf"/>
</dbReference>
<keyword evidence="1" id="KW-0732">Signal</keyword>
<dbReference type="Proteomes" id="UP001387215">
    <property type="component" value="Unassembled WGS sequence"/>
</dbReference>
<dbReference type="EMBL" id="JBANDL010000002">
    <property type="protein sequence ID" value="MEI2454616.1"/>
    <property type="molecule type" value="Genomic_DNA"/>
</dbReference>